<dbReference type="OrthoDB" id="5857104at2759"/>
<organism evidence="2 3">
    <name type="scientific">Paxillus involutus ATCC 200175</name>
    <dbReference type="NCBI Taxonomy" id="664439"/>
    <lineage>
        <taxon>Eukaryota</taxon>
        <taxon>Fungi</taxon>
        <taxon>Dikarya</taxon>
        <taxon>Basidiomycota</taxon>
        <taxon>Agaricomycotina</taxon>
        <taxon>Agaricomycetes</taxon>
        <taxon>Agaricomycetidae</taxon>
        <taxon>Boletales</taxon>
        <taxon>Paxilineae</taxon>
        <taxon>Paxillaceae</taxon>
        <taxon>Paxillus</taxon>
    </lineage>
</organism>
<name>A0A0C9TGR6_PAXIN</name>
<proteinExistence type="predicted"/>
<dbReference type="Gene3D" id="1.10.10.60">
    <property type="entry name" value="Homeodomain-like"/>
    <property type="match status" value="1"/>
</dbReference>
<evidence type="ECO:0000313" key="3">
    <source>
        <dbReference type="Proteomes" id="UP000053647"/>
    </source>
</evidence>
<gene>
    <name evidence="2" type="ORF">PAXINDRAFT_16964</name>
</gene>
<dbReference type="HOGENOM" id="CLU_2085516_0_0_1"/>
<evidence type="ECO:0000313" key="2">
    <source>
        <dbReference type="EMBL" id="KIJ09988.1"/>
    </source>
</evidence>
<dbReference type="Proteomes" id="UP000053647">
    <property type="component" value="Unassembled WGS sequence"/>
</dbReference>
<dbReference type="EMBL" id="KN819422">
    <property type="protein sequence ID" value="KIJ09988.1"/>
    <property type="molecule type" value="Genomic_DNA"/>
</dbReference>
<sequence length="117" mass="13255">MAITLCPPNSLEARIVVTRSKKSYSNSNSLSTPAFRAEPLTKEQRLKQQYSESGSYDWSRRNFQQFVRALESYGGASSSHLKHLGFGGIVGRRADDYELLASDIQYKEAKEVNRYTI</sequence>
<feature type="region of interest" description="Disordered" evidence="1">
    <location>
        <begin position="21"/>
        <end position="43"/>
    </location>
</feature>
<protein>
    <submittedName>
        <fullName evidence="2">Uncharacterized protein</fullName>
    </submittedName>
</protein>
<dbReference type="AlphaFoldDB" id="A0A0C9TGR6"/>
<reference evidence="2 3" key="1">
    <citation type="submission" date="2014-06" db="EMBL/GenBank/DDBJ databases">
        <authorList>
            <consortium name="DOE Joint Genome Institute"/>
            <person name="Kuo A."/>
            <person name="Kohler A."/>
            <person name="Nagy L.G."/>
            <person name="Floudas D."/>
            <person name="Copeland A."/>
            <person name="Barry K.W."/>
            <person name="Cichocki N."/>
            <person name="Veneault-Fourrey C."/>
            <person name="LaButti K."/>
            <person name="Lindquist E.A."/>
            <person name="Lipzen A."/>
            <person name="Lundell T."/>
            <person name="Morin E."/>
            <person name="Murat C."/>
            <person name="Sun H."/>
            <person name="Tunlid A."/>
            <person name="Henrissat B."/>
            <person name="Grigoriev I.V."/>
            <person name="Hibbett D.S."/>
            <person name="Martin F."/>
            <person name="Nordberg H.P."/>
            <person name="Cantor M.N."/>
            <person name="Hua S.X."/>
        </authorList>
    </citation>
    <scope>NUCLEOTIDE SEQUENCE [LARGE SCALE GENOMIC DNA]</scope>
    <source>
        <strain evidence="2 3">ATCC 200175</strain>
    </source>
</reference>
<reference evidence="3" key="2">
    <citation type="submission" date="2015-01" db="EMBL/GenBank/DDBJ databases">
        <title>Evolutionary Origins and Diversification of the Mycorrhizal Mutualists.</title>
        <authorList>
            <consortium name="DOE Joint Genome Institute"/>
            <consortium name="Mycorrhizal Genomics Consortium"/>
            <person name="Kohler A."/>
            <person name="Kuo A."/>
            <person name="Nagy L.G."/>
            <person name="Floudas D."/>
            <person name="Copeland A."/>
            <person name="Barry K.W."/>
            <person name="Cichocki N."/>
            <person name="Veneault-Fourrey C."/>
            <person name="LaButti K."/>
            <person name="Lindquist E.A."/>
            <person name="Lipzen A."/>
            <person name="Lundell T."/>
            <person name="Morin E."/>
            <person name="Murat C."/>
            <person name="Riley R."/>
            <person name="Ohm R."/>
            <person name="Sun H."/>
            <person name="Tunlid A."/>
            <person name="Henrissat B."/>
            <person name="Grigoriev I.V."/>
            <person name="Hibbett D.S."/>
            <person name="Martin F."/>
        </authorList>
    </citation>
    <scope>NUCLEOTIDE SEQUENCE [LARGE SCALE GENOMIC DNA]</scope>
    <source>
        <strain evidence="3">ATCC 200175</strain>
    </source>
</reference>
<accession>A0A0C9TGR6</accession>
<keyword evidence="3" id="KW-1185">Reference proteome</keyword>
<evidence type="ECO:0000256" key="1">
    <source>
        <dbReference type="SAM" id="MobiDB-lite"/>
    </source>
</evidence>